<keyword evidence="3" id="KW-0997">Cell inner membrane</keyword>
<keyword evidence="2 7" id="KW-1003">Cell membrane</keyword>
<gene>
    <name evidence="8" type="ORF">GGD88_000930</name>
</gene>
<feature type="transmembrane region" description="Helical" evidence="7">
    <location>
        <begin position="258"/>
        <end position="286"/>
    </location>
</feature>
<dbReference type="Pfam" id="PF03631">
    <property type="entry name" value="Virul_fac_BrkB"/>
    <property type="match status" value="1"/>
</dbReference>
<dbReference type="InterPro" id="IPR017039">
    <property type="entry name" value="Virul_fac_BrkB"/>
</dbReference>
<evidence type="ECO:0000256" key="7">
    <source>
        <dbReference type="HAMAP-Rule" id="MF_00672"/>
    </source>
</evidence>
<proteinExistence type="inferred from homology"/>
<dbReference type="RefSeq" id="WP_184432191.1">
    <property type="nucleotide sequence ID" value="NZ_JACIGI010000005.1"/>
</dbReference>
<dbReference type="InterPro" id="IPR023679">
    <property type="entry name" value="UPF0761_bac"/>
</dbReference>
<organism evidence="8 9">
    <name type="scientific">Roseospira goensis</name>
    <dbReference type="NCBI Taxonomy" id="391922"/>
    <lineage>
        <taxon>Bacteria</taxon>
        <taxon>Pseudomonadati</taxon>
        <taxon>Pseudomonadota</taxon>
        <taxon>Alphaproteobacteria</taxon>
        <taxon>Rhodospirillales</taxon>
        <taxon>Rhodospirillaceae</taxon>
        <taxon>Roseospira</taxon>
    </lineage>
</organism>
<keyword evidence="6 7" id="KW-0472">Membrane</keyword>
<evidence type="ECO:0000256" key="4">
    <source>
        <dbReference type="ARBA" id="ARBA00022692"/>
    </source>
</evidence>
<comment type="similarity">
    <text evidence="7">Belongs to the UPF0761 family.</text>
</comment>
<evidence type="ECO:0000256" key="6">
    <source>
        <dbReference type="ARBA" id="ARBA00023136"/>
    </source>
</evidence>
<evidence type="ECO:0000256" key="1">
    <source>
        <dbReference type="ARBA" id="ARBA00004651"/>
    </source>
</evidence>
<evidence type="ECO:0000313" key="8">
    <source>
        <dbReference type="EMBL" id="MBB4285213.1"/>
    </source>
</evidence>
<feature type="transmembrane region" description="Helical" evidence="7">
    <location>
        <begin position="112"/>
        <end position="137"/>
    </location>
</feature>
<protein>
    <recommendedName>
        <fullName evidence="7">UPF0761 membrane protein GGD88_000930</fullName>
    </recommendedName>
</protein>
<evidence type="ECO:0000313" key="9">
    <source>
        <dbReference type="Proteomes" id="UP000555728"/>
    </source>
</evidence>
<dbReference type="NCBIfam" id="TIGR00765">
    <property type="entry name" value="yihY_not_rbn"/>
    <property type="match status" value="1"/>
</dbReference>
<comment type="caution">
    <text evidence="8">The sequence shown here is derived from an EMBL/GenBank/DDBJ whole genome shotgun (WGS) entry which is preliminary data.</text>
</comment>
<evidence type="ECO:0000256" key="2">
    <source>
        <dbReference type="ARBA" id="ARBA00022475"/>
    </source>
</evidence>
<comment type="subcellular location">
    <subcellularLocation>
        <location evidence="1 7">Cell membrane</location>
        <topology evidence="1 7">Multi-pass membrane protein</topology>
    </subcellularLocation>
</comment>
<name>A0A7W6RXU6_9PROT</name>
<feature type="transmembrane region" description="Helical" evidence="7">
    <location>
        <begin position="149"/>
        <end position="173"/>
    </location>
</feature>
<dbReference type="PANTHER" id="PTHR30213">
    <property type="entry name" value="INNER MEMBRANE PROTEIN YHJD"/>
    <property type="match status" value="1"/>
</dbReference>
<dbReference type="EMBL" id="JACIGI010000005">
    <property type="protein sequence ID" value="MBB4285213.1"/>
    <property type="molecule type" value="Genomic_DNA"/>
</dbReference>
<keyword evidence="5 7" id="KW-1133">Transmembrane helix</keyword>
<keyword evidence="4 7" id="KW-0812">Transmembrane</keyword>
<dbReference type="Proteomes" id="UP000555728">
    <property type="component" value="Unassembled WGS sequence"/>
</dbReference>
<accession>A0A7W6RXU6</accession>
<feature type="transmembrane region" description="Helical" evidence="7">
    <location>
        <begin position="225"/>
        <end position="246"/>
    </location>
</feature>
<dbReference type="GO" id="GO:0005886">
    <property type="term" value="C:plasma membrane"/>
    <property type="evidence" value="ECO:0007669"/>
    <property type="project" value="UniProtKB-SubCell"/>
</dbReference>
<dbReference type="PANTHER" id="PTHR30213:SF0">
    <property type="entry name" value="UPF0761 MEMBRANE PROTEIN YIHY"/>
    <property type="match status" value="1"/>
</dbReference>
<dbReference type="AlphaFoldDB" id="A0A7W6RXU6"/>
<feature type="transmembrane region" description="Helical" evidence="7">
    <location>
        <begin position="53"/>
        <end position="73"/>
    </location>
</feature>
<feature type="transmembrane region" description="Helical" evidence="7">
    <location>
        <begin position="193"/>
        <end position="213"/>
    </location>
</feature>
<reference evidence="8 9" key="1">
    <citation type="submission" date="2020-08" db="EMBL/GenBank/DDBJ databases">
        <title>Genome sequencing of Purple Non-Sulfur Bacteria from various extreme environments.</title>
        <authorList>
            <person name="Mayer M."/>
        </authorList>
    </citation>
    <scope>NUCLEOTIDE SEQUENCE [LARGE SCALE GENOMIC DNA]</scope>
    <source>
        <strain evidence="8 9">JA135</strain>
    </source>
</reference>
<evidence type="ECO:0000256" key="5">
    <source>
        <dbReference type="ARBA" id="ARBA00022989"/>
    </source>
</evidence>
<dbReference type="HAMAP" id="MF_00672">
    <property type="entry name" value="UPF0761"/>
    <property type="match status" value="1"/>
</dbReference>
<keyword evidence="9" id="KW-1185">Reference proteome</keyword>
<sequence length="439" mass="45661">MTPSAPAPPDPGGPRDRLVRLRAAGALLGRMVLDRTGQDDVMRVAASLSYTSLLALVPLLAIALAMLTAFPVFEEVRGTLLDTLFEVLLPYADDTVRAKVEQFVQAAGGLTALGVVGIAVTAVLLLVTIEAALNGIFGVRTTRAVPGRLLVYWAVVTLGPLLLGASASLSGYLHGLRELATDGPALLTGLGGLLAQAVPWVLAAAAFSLLYLVVPNRPVRPLDALAGGIVAAALVAGLRAGFLIYVTNTGAYQTLYGALAVIPVFLVWMYLSWLAVLAGAVIAAVLPSWRMRRAEGEAPGRRDLIAALRVLAVLQDAATHGPGAGPAGGERTGVGVGRRRLLAVTGLPEERLRRILGDLTRAGLVARAEGGRWLLARDLDAVTLDDLLGLLHLRLPEAGGIGTVGAGWAEAIGRRLDTARAAERETLAVPLKPLLTGAL</sequence>
<evidence type="ECO:0000256" key="3">
    <source>
        <dbReference type="ARBA" id="ARBA00022519"/>
    </source>
</evidence>